<keyword evidence="1" id="KW-0812">Transmembrane</keyword>
<dbReference type="SUPFAM" id="SSF53300">
    <property type="entry name" value="vWA-like"/>
    <property type="match status" value="1"/>
</dbReference>
<dbReference type="PANTHER" id="PTHR22550:SF14">
    <property type="entry name" value="VWFA DOMAIN-CONTAINING PROTEIN"/>
    <property type="match status" value="1"/>
</dbReference>
<evidence type="ECO:0000313" key="3">
    <source>
        <dbReference type="EMBL" id="TWT81380.1"/>
    </source>
</evidence>
<dbReference type="InterPro" id="IPR002035">
    <property type="entry name" value="VWF_A"/>
</dbReference>
<evidence type="ECO:0000259" key="2">
    <source>
        <dbReference type="SMART" id="SM00327"/>
    </source>
</evidence>
<dbReference type="RefSeq" id="WP_146403630.1">
    <property type="nucleotide sequence ID" value="NZ_SJPJ01000001.1"/>
</dbReference>
<dbReference type="InterPro" id="IPR050768">
    <property type="entry name" value="UPF0353/GerABKA_families"/>
</dbReference>
<feature type="transmembrane region" description="Helical" evidence="1">
    <location>
        <begin position="6"/>
        <end position="26"/>
    </location>
</feature>
<dbReference type="Gene3D" id="3.40.50.410">
    <property type="entry name" value="von Willebrand factor, type A domain"/>
    <property type="match status" value="1"/>
</dbReference>
<keyword evidence="1" id="KW-1133">Transmembrane helix</keyword>
<dbReference type="InterPro" id="IPR036465">
    <property type="entry name" value="vWFA_dom_sf"/>
</dbReference>
<dbReference type="PANTHER" id="PTHR22550">
    <property type="entry name" value="SPORE GERMINATION PROTEIN"/>
    <property type="match status" value="1"/>
</dbReference>
<sequence>MTWLDNFHFIRPLCLVLLPAVFWIVWQLQRSQDPLRGWRRIIDPTLLEMLTIGHQRAGKLHHKVHLCGLLIAVIAIAGPTFRPEPSPFADDPTPVMLLLRASESMDQSDLTPSRIVQAQLKIANFAAGRKGQPLGLIAYAGSSHLVLPPTRDTEVVASMAAEIAPNVMPKPGDDLAAALTLAEQTLSDQRGSIVIVADTSDASLSVLQEFRSQCALPIYCLAIARLDTPELDALQQAADALGATLTPMTPDNQDVERLVRSTAQMAVSPGADGEGTRWAEAGWWLVPILALFSLLSFRRVEHRKSAEELL</sequence>
<dbReference type="Proteomes" id="UP000315010">
    <property type="component" value="Unassembled WGS sequence"/>
</dbReference>
<dbReference type="EMBL" id="SJPJ01000001">
    <property type="protein sequence ID" value="TWT81380.1"/>
    <property type="molecule type" value="Genomic_DNA"/>
</dbReference>
<dbReference type="AlphaFoldDB" id="A0A5C5Z2H3"/>
<name>A0A5C5Z2H3_9BACT</name>
<keyword evidence="1" id="KW-0472">Membrane</keyword>
<accession>A0A5C5Z2H3</accession>
<proteinExistence type="predicted"/>
<comment type="caution">
    <text evidence="3">The sequence shown here is derived from an EMBL/GenBank/DDBJ whole genome shotgun (WGS) entry which is preliminary data.</text>
</comment>
<protein>
    <recommendedName>
        <fullName evidence="2">VWFA domain-containing protein</fullName>
    </recommendedName>
</protein>
<dbReference type="SMART" id="SM00327">
    <property type="entry name" value="VWA"/>
    <property type="match status" value="1"/>
</dbReference>
<dbReference type="Pfam" id="PF13519">
    <property type="entry name" value="VWA_2"/>
    <property type="match status" value="1"/>
</dbReference>
<reference evidence="3 4" key="1">
    <citation type="submission" date="2019-02" db="EMBL/GenBank/DDBJ databases">
        <title>Deep-cultivation of Planctomycetes and their phenomic and genomic characterization uncovers novel biology.</title>
        <authorList>
            <person name="Wiegand S."/>
            <person name="Jogler M."/>
            <person name="Boedeker C."/>
            <person name="Pinto D."/>
            <person name="Vollmers J."/>
            <person name="Rivas-Marin E."/>
            <person name="Kohn T."/>
            <person name="Peeters S.H."/>
            <person name="Heuer A."/>
            <person name="Rast P."/>
            <person name="Oberbeckmann S."/>
            <person name="Bunk B."/>
            <person name="Jeske O."/>
            <person name="Meyerdierks A."/>
            <person name="Storesund J.E."/>
            <person name="Kallscheuer N."/>
            <person name="Luecker S."/>
            <person name="Lage O.M."/>
            <person name="Pohl T."/>
            <person name="Merkel B.J."/>
            <person name="Hornburger P."/>
            <person name="Mueller R.-W."/>
            <person name="Bruemmer F."/>
            <person name="Labrenz M."/>
            <person name="Spormann A.M."/>
            <person name="Op Den Camp H."/>
            <person name="Overmann J."/>
            <person name="Amann R."/>
            <person name="Jetten M.S.M."/>
            <person name="Mascher T."/>
            <person name="Medema M.H."/>
            <person name="Devos D.P."/>
            <person name="Kaster A.-K."/>
            <person name="Ovreas L."/>
            <person name="Rohde M."/>
            <person name="Galperin M.Y."/>
            <person name="Jogler C."/>
        </authorList>
    </citation>
    <scope>NUCLEOTIDE SEQUENCE [LARGE SCALE GENOMIC DNA]</scope>
    <source>
        <strain evidence="3 4">CA13</strain>
    </source>
</reference>
<keyword evidence="4" id="KW-1185">Reference proteome</keyword>
<gene>
    <name evidence="3" type="ORF">CA13_28320</name>
</gene>
<dbReference type="OrthoDB" id="9807628at2"/>
<organism evidence="3 4">
    <name type="scientific">Novipirellula herctigrandis</name>
    <dbReference type="NCBI Taxonomy" id="2527986"/>
    <lineage>
        <taxon>Bacteria</taxon>
        <taxon>Pseudomonadati</taxon>
        <taxon>Planctomycetota</taxon>
        <taxon>Planctomycetia</taxon>
        <taxon>Pirellulales</taxon>
        <taxon>Pirellulaceae</taxon>
        <taxon>Novipirellula</taxon>
    </lineage>
</organism>
<feature type="domain" description="VWFA" evidence="2">
    <location>
        <begin position="92"/>
        <end position="263"/>
    </location>
</feature>
<evidence type="ECO:0000256" key="1">
    <source>
        <dbReference type="SAM" id="Phobius"/>
    </source>
</evidence>
<evidence type="ECO:0000313" key="4">
    <source>
        <dbReference type="Proteomes" id="UP000315010"/>
    </source>
</evidence>